<proteinExistence type="predicted"/>
<dbReference type="GO" id="GO:0005737">
    <property type="term" value="C:cytoplasm"/>
    <property type="evidence" value="ECO:0007669"/>
    <property type="project" value="TreeGrafter"/>
</dbReference>
<dbReference type="InterPro" id="IPR009081">
    <property type="entry name" value="PP-bd_ACP"/>
</dbReference>
<dbReference type="Pfam" id="PF00550">
    <property type="entry name" value="PP-binding"/>
    <property type="match status" value="1"/>
</dbReference>
<feature type="domain" description="Carrier" evidence="5">
    <location>
        <begin position="1034"/>
        <end position="1108"/>
    </location>
</feature>
<evidence type="ECO:0000256" key="4">
    <source>
        <dbReference type="ARBA" id="ARBA00022737"/>
    </source>
</evidence>
<dbReference type="SUPFAM" id="SSF56801">
    <property type="entry name" value="Acetyl-CoA synthetase-like"/>
    <property type="match status" value="1"/>
</dbReference>
<evidence type="ECO:0000313" key="6">
    <source>
        <dbReference type="EMBL" id="CAI2767082.1"/>
    </source>
</evidence>
<dbReference type="Gene3D" id="3.30.559.30">
    <property type="entry name" value="Nonribosomal peptide synthetase, condensation domain"/>
    <property type="match status" value="3"/>
</dbReference>
<keyword evidence="6" id="KW-0436">Ligase</keyword>
<keyword evidence="3" id="KW-0597">Phosphoprotein</keyword>
<dbReference type="GO" id="GO:0016874">
    <property type="term" value="F:ligase activity"/>
    <property type="evidence" value="ECO:0007669"/>
    <property type="project" value="UniProtKB-KW"/>
</dbReference>
<dbReference type="Gene3D" id="1.10.10.1830">
    <property type="entry name" value="Non-ribosomal peptide synthase, adenylation domain"/>
    <property type="match status" value="1"/>
</dbReference>
<dbReference type="FunFam" id="2.30.38.10:FF:000001">
    <property type="entry name" value="Non-ribosomal peptide synthetase PvdI"/>
    <property type="match status" value="1"/>
</dbReference>
<keyword evidence="2" id="KW-0596">Phosphopantetheine</keyword>
<dbReference type="Pfam" id="PF18563">
    <property type="entry name" value="TubC_N"/>
    <property type="match status" value="1"/>
</dbReference>
<dbReference type="Gene3D" id="3.30.300.30">
    <property type="match status" value="1"/>
</dbReference>
<dbReference type="PANTHER" id="PTHR45527">
    <property type="entry name" value="NONRIBOSOMAL PEPTIDE SYNTHETASE"/>
    <property type="match status" value="1"/>
</dbReference>
<dbReference type="InterPro" id="IPR041464">
    <property type="entry name" value="TubC_N"/>
</dbReference>
<accession>A0A9W4TH43</accession>
<sequence>MVDLLNEIHQNNITLSLDGEDLKLGFKDDVIDEGLINKIRNNKKEIVSYLSKYTLLNKESRIPKIEAGESYEVSSSQLRMLSSILIDTGTKGYNYSVPNAVRLQQKINVGNFKQAVYNTIDRHESLRTVFRIDEEGRIRQYVLEKEAIDFQIDFLDFRTLETKEEQVKTITKNDKEKPFNIEHGPLLRINLFQLGDSEFILYCNIHHVISDSWSLDVLFKDIFAFYSALESGTSHQLPELNIQYKDYAAWQNRQLAKGLFKKQEDYFKKTFSGEIPVLNFTNNKTRPAERTINGFALKSYLSKETTTSFKTLCADNGGSVFMGLLAVWNVLLYKYTNSKDIIIGTAVAGRDHADLKGQVGCYINSLPLRNTIDPEQTFNAFFNGVKENTLDALDGQFYPFDRLVKLINYNRERSRSPLFDVMILLQNALDHGSVILDEKQITSIREVGKTSALTDLDINFIEEGDYLSCHLVYNTDVFEPKYVSGLLTHFKQLTEAIVLNPETAIQELEYLSEKEKEQLLFDFNNITLEYAPEETLVSLFEKQVKQTPDAIALVAAGKEFTYVALDKIATNFARYIQKKYQLTKGSLVGIQLNRDEWSVISMFGIMKSGCAYVPIAPDMPIHIKEHIISDTQLRLLITTTSYLSDLDFYTGDVMKVDTGFDAGDDEAAAIEVTPSDLAYIIFTSGSTGLPKGVMIEQGQIVNTILSQIDYFNLNENSRGLQFAPFSFDASVWEIFMILLSGGSLYIVGEETRKDVSTLTEYIKENKISIVTLPPSYLALMNIDALQQVEHLITAGEAPDYEIIKSFLDFGTYYNAYGPTEVSICGTIFKMPKNSKPDYDIIPIGKPISNAKIHILDTNNRLVPVGVVGEICIGGTGVGRGYLNRKELTQSKFIPSPFHATDRLYKTGDLGKWTKDGNIIYIGRNDEQVKIRGHRVELSAIEHQLLSHEKIDEAVVNAQNDERGNKELVAYIVMTAPLSIEELRSFLSEILPDYMIPTSFIFLDKIPLTLNGKVDKKALVKTAGVELYSEVEYVAPATTEEKILVQVCEQVLDKKNIGTKDNFFSLGGESIKAVMLIASLKQKGLVLKVDHILRNPVLEDLAKLMTLNTRNIDQSEVTGEILLTPIQHYFFTNPAITEKQHYNQSVLLKAKNGINSVTLIKALTQVINHHDALRIHFEKENEVWKQQNLTSAAFNFDIELYDLRDEVDALPAMKIIGEEVQSGFNLKKERLIRAVVFKLKEGDRLALFVHHLIIDGVSWRILLQDLSEAYTHHAKGELYQLPLKTDSYQYWAKGLHQYATGPELAKQKLFWEQLCLTDIPPMPTDFEYTAAVHYHDQKESFVLDKAFTNKLQTQISKQYNIEINEALITGLGLALEEVLEVKRTVLKMEGHGREEILPAMDISRTIGWFTSVFPFVLEVSSSDPLENILKIKKDLNAIPQKGIGYGILNFLDEKSNLEKETCIEFNYLGDFGNKVGTNENSLFDFSTESIGASFSDKNGSDAKLSINGIISSGQLMITVGYSSEVYKEATIKRLVKTYQTKLEQTIDDLIQSEKEPKKTPIADFQNEASEQLQVQKEWLDISENQKRILQFPQSHGRFGPIVISDFVKDKFEGTFREFLGLFPFLNVKFKKDNDALISQKYVTAQEVNLEVRIIEDYHETKREKTEAELDAFFIKPYDLFDSSSLIRLFVIADTADKAYLFVSIHHAVTDMYTNSIVHQNLQSFYADKTIENKYKSNYEFVAWQKQFLKSETAREQRQYWKDYLDGFSITKQNEVQNDFIECVTQKMTIKGEDFQKLKQKADKAGLPITAVFIAAHQKLLSKAKKSDKHLQLTIVNGREEVSQEIEVDQILGVLNNFLPLGVLNPSVYQSNKDFILAVYTDYIQSRLYQTIPYEIIRQDYKEMAAIDIEAAIGGTFNYQVLASKRVEDTTSGAAVTTSYSKNNFNTGLDLKCLLYENGLLLDLTYPVSYRETSEQLFDLDFFLSSCLHPLLEESLVTIQNFNHN</sequence>
<evidence type="ECO:0000256" key="1">
    <source>
        <dbReference type="ARBA" id="ARBA00001957"/>
    </source>
</evidence>
<dbReference type="PANTHER" id="PTHR45527:SF1">
    <property type="entry name" value="FATTY ACID SYNTHASE"/>
    <property type="match status" value="1"/>
</dbReference>
<dbReference type="Gene3D" id="2.30.38.10">
    <property type="entry name" value="Luciferase, Domain 3"/>
    <property type="match status" value="1"/>
</dbReference>
<dbReference type="CDD" id="cd05930">
    <property type="entry name" value="A_NRPS"/>
    <property type="match status" value="1"/>
</dbReference>
<dbReference type="CDD" id="cd19531">
    <property type="entry name" value="LCL_NRPS-like"/>
    <property type="match status" value="1"/>
</dbReference>
<dbReference type="InterPro" id="IPR001242">
    <property type="entry name" value="Condensation_dom"/>
</dbReference>
<dbReference type="Gene3D" id="3.30.559.10">
    <property type="entry name" value="Chloramphenicol acetyltransferase-like domain"/>
    <property type="match status" value="3"/>
</dbReference>
<evidence type="ECO:0000259" key="5">
    <source>
        <dbReference type="PROSITE" id="PS50075"/>
    </source>
</evidence>
<dbReference type="KEGG" id="fcs:TRV642_2188"/>
<dbReference type="InterPro" id="IPR010060">
    <property type="entry name" value="NRPS_synth"/>
</dbReference>
<dbReference type="RefSeq" id="WP_263362961.1">
    <property type="nucleotide sequence ID" value="NZ_OX336425.1"/>
</dbReference>
<dbReference type="EC" id="6.2.1.54" evidence="6"/>
<dbReference type="Gene3D" id="1.10.1200.10">
    <property type="entry name" value="ACP-like"/>
    <property type="match status" value="1"/>
</dbReference>
<dbReference type="InterPro" id="IPR006162">
    <property type="entry name" value="Ppantetheine_attach_site"/>
</dbReference>
<dbReference type="PROSITE" id="PS00012">
    <property type="entry name" value="PHOSPHOPANTETHEINE"/>
    <property type="match status" value="1"/>
</dbReference>
<dbReference type="Gene3D" id="3.40.50.980">
    <property type="match status" value="2"/>
</dbReference>
<keyword evidence="4" id="KW-0677">Repeat</keyword>
<dbReference type="InterPro" id="IPR023213">
    <property type="entry name" value="CAT-like_dom_sf"/>
</dbReference>
<name>A0A9W4TH43_9FLAO</name>
<dbReference type="SUPFAM" id="SSF52777">
    <property type="entry name" value="CoA-dependent acyltransferases"/>
    <property type="match status" value="6"/>
</dbReference>
<dbReference type="Proteomes" id="UP001152749">
    <property type="component" value="Chromosome"/>
</dbReference>
<dbReference type="NCBIfam" id="TIGR01733">
    <property type="entry name" value="AA-adenyl-dom"/>
    <property type="match status" value="1"/>
</dbReference>
<reference evidence="6" key="1">
    <citation type="submission" date="2022-09" db="EMBL/GenBank/DDBJ databases">
        <authorList>
            <person name="Duchaud E."/>
        </authorList>
    </citation>
    <scope>NUCLEOTIDE SEQUENCE</scope>
    <source>
        <strain evidence="6">TRV642</strain>
    </source>
</reference>
<dbReference type="InterPro" id="IPR025110">
    <property type="entry name" value="AMP-bd_C"/>
</dbReference>
<dbReference type="InterPro" id="IPR036736">
    <property type="entry name" value="ACP-like_sf"/>
</dbReference>
<dbReference type="GO" id="GO:0044550">
    <property type="term" value="P:secondary metabolite biosynthetic process"/>
    <property type="evidence" value="ECO:0007669"/>
    <property type="project" value="TreeGrafter"/>
</dbReference>
<dbReference type="InterPro" id="IPR045851">
    <property type="entry name" value="AMP-bd_C_sf"/>
</dbReference>
<dbReference type="GO" id="GO:0031177">
    <property type="term" value="F:phosphopantetheine binding"/>
    <property type="evidence" value="ECO:0007669"/>
    <property type="project" value="TreeGrafter"/>
</dbReference>
<dbReference type="Pfam" id="PF00668">
    <property type="entry name" value="Condensation"/>
    <property type="match status" value="3"/>
</dbReference>
<dbReference type="InterPro" id="IPR000873">
    <property type="entry name" value="AMP-dep_synth/lig_dom"/>
</dbReference>
<gene>
    <name evidence="6" type="primary">dltA</name>
    <name evidence="6" type="ORF">TRV642_2188</name>
</gene>
<dbReference type="GO" id="GO:0043041">
    <property type="term" value="P:amino acid activation for nonribosomal peptide biosynthetic process"/>
    <property type="evidence" value="ECO:0007669"/>
    <property type="project" value="TreeGrafter"/>
</dbReference>
<dbReference type="EMBL" id="OX336425">
    <property type="protein sequence ID" value="CAI2767082.1"/>
    <property type="molecule type" value="Genomic_DNA"/>
</dbReference>
<dbReference type="InterPro" id="IPR020845">
    <property type="entry name" value="AMP-binding_CS"/>
</dbReference>
<dbReference type="Pfam" id="PF00501">
    <property type="entry name" value="AMP-binding"/>
    <property type="match status" value="1"/>
</dbReference>
<evidence type="ECO:0000313" key="7">
    <source>
        <dbReference type="Proteomes" id="UP001152749"/>
    </source>
</evidence>
<dbReference type="SUPFAM" id="SSF47336">
    <property type="entry name" value="ACP-like"/>
    <property type="match status" value="1"/>
</dbReference>
<dbReference type="InterPro" id="IPR010071">
    <property type="entry name" value="AA_adenyl_dom"/>
</dbReference>
<dbReference type="NCBIfam" id="TIGR01720">
    <property type="entry name" value="NRPS-para261"/>
    <property type="match status" value="1"/>
</dbReference>
<dbReference type="PROSITE" id="PS50075">
    <property type="entry name" value="CARRIER"/>
    <property type="match status" value="1"/>
</dbReference>
<dbReference type="CDD" id="cd19534">
    <property type="entry name" value="E_NRPS"/>
    <property type="match status" value="1"/>
</dbReference>
<protein>
    <submittedName>
        <fullName evidence="6">D-alanine--D-alanyl carrier protein ligase</fullName>
        <ecNumber evidence="6">6.2.1.54</ecNumber>
    </submittedName>
</protein>
<dbReference type="InterPro" id="IPR044894">
    <property type="entry name" value="TubC_N_sf"/>
</dbReference>
<dbReference type="Pfam" id="PF13193">
    <property type="entry name" value="AMP-binding_C"/>
    <property type="match status" value="1"/>
</dbReference>
<organism evidence="6 7">
    <name type="scientific">Flavobacterium collinsii</name>
    <dbReference type="NCBI Taxonomy" id="1114861"/>
    <lineage>
        <taxon>Bacteria</taxon>
        <taxon>Pseudomonadati</taxon>
        <taxon>Bacteroidota</taxon>
        <taxon>Flavobacteriia</taxon>
        <taxon>Flavobacteriales</taxon>
        <taxon>Flavobacteriaceae</taxon>
        <taxon>Flavobacterium</taxon>
    </lineage>
</organism>
<evidence type="ECO:0000256" key="3">
    <source>
        <dbReference type="ARBA" id="ARBA00022553"/>
    </source>
</evidence>
<comment type="cofactor">
    <cofactor evidence="1">
        <name>pantetheine 4'-phosphate</name>
        <dbReference type="ChEBI" id="CHEBI:47942"/>
    </cofactor>
</comment>
<evidence type="ECO:0000256" key="2">
    <source>
        <dbReference type="ARBA" id="ARBA00022450"/>
    </source>
</evidence>
<dbReference type="PROSITE" id="PS00455">
    <property type="entry name" value="AMP_BINDING"/>
    <property type="match status" value="1"/>
</dbReference>